<evidence type="ECO:0000313" key="3">
    <source>
        <dbReference type="Proteomes" id="UP000256964"/>
    </source>
</evidence>
<dbReference type="EMBL" id="KZ857458">
    <property type="protein sequence ID" value="RDX43853.1"/>
    <property type="molecule type" value="Genomic_DNA"/>
</dbReference>
<dbReference type="AlphaFoldDB" id="A0A371CU85"/>
<dbReference type="OrthoDB" id="2758235at2759"/>
<feature type="region of interest" description="Disordered" evidence="1">
    <location>
        <begin position="56"/>
        <end position="91"/>
    </location>
</feature>
<name>A0A371CU85_9APHY</name>
<evidence type="ECO:0000313" key="2">
    <source>
        <dbReference type="EMBL" id="RDX43853.1"/>
    </source>
</evidence>
<reference evidence="2 3" key="1">
    <citation type="journal article" date="2018" name="Biotechnol. Biofuels">
        <title>Integrative visual omics of the white-rot fungus Polyporus brumalis exposes the biotechnological potential of its oxidative enzymes for delignifying raw plant biomass.</title>
        <authorList>
            <person name="Miyauchi S."/>
            <person name="Rancon A."/>
            <person name="Drula E."/>
            <person name="Hage H."/>
            <person name="Chaduli D."/>
            <person name="Favel A."/>
            <person name="Grisel S."/>
            <person name="Henrissat B."/>
            <person name="Herpoel-Gimbert I."/>
            <person name="Ruiz-Duenas F.J."/>
            <person name="Chevret D."/>
            <person name="Hainaut M."/>
            <person name="Lin J."/>
            <person name="Wang M."/>
            <person name="Pangilinan J."/>
            <person name="Lipzen A."/>
            <person name="Lesage-Meessen L."/>
            <person name="Navarro D."/>
            <person name="Riley R."/>
            <person name="Grigoriev I.V."/>
            <person name="Zhou S."/>
            <person name="Raouche S."/>
            <person name="Rosso M.N."/>
        </authorList>
    </citation>
    <scope>NUCLEOTIDE SEQUENCE [LARGE SCALE GENOMIC DNA]</scope>
    <source>
        <strain evidence="2 3">BRFM 1820</strain>
    </source>
</reference>
<evidence type="ECO:0000256" key="1">
    <source>
        <dbReference type="SAM" id="MobiDB-lite"/>
    </source>
</evidence>
<proteinExistence type="predicted"/>
<organism evidence="2 3">
    <name type="scientific">Lentinus brumalis</name>
    <dbReference type="NCBI Taxonomy" id="2498619"/>
    <lineage>
        <taxon>Eukaryota</taxon>
        <taxon>Fungi</taxon>
        <taxon>Dikarya</taxon>
        <taxon>Basidiomycota</taxon>
        <taxon>Agaricomycotina</taxon>
        <taxon>Agaricomycetes</taxon>
        <taxon>Polyporales</taxon>
        <taxon>Polyporaceae</taxon>
        <taxon>Lentinus</taxon>
    </lineage>
</organism>
<gene>
    <name evidence="2" type="ORF">OH76DRAFT_1390040</name>
</gene>
<sequence>MADVAELDIASKRICLSETHGHIVPWDPPQFGIPSSVMEDLVEMLVRQVLLHAERHGKQVADASQQSPQSDAENTTVSNVVLEGFDPYEED</sequence>
<protein>
    <submittedName>
        <fullName evidence="2">Uncharacterized protein</fullName>
    </submittedName>
</protein>
<keyword evidence="3" id="KW-1185">Reference proteome</keyword>
<feature type="compositionally biased region" description="Polar residues" evidence="1">
    <location>
        <begin position="62"/>
        <end position="79"/>
    </location>
</feature>
<dbReference type="Proteomes" id="UP000256964">
    <property type="component" value="Unassembled WGS sequence"/>
</dbReference>
<accession>A0A371CU85</accession>